<proteinExistence type="predicted"/>
<name>A0A7W7LEX7_STRNE</name>
<dbReference type="EMBL" id="JACHJG010000011">
    <property type="protein sequence ID" value="MBB4888975.1"/>
    <property type="molecule type" value="Genomic_DNA"/>
</dbReference>
<dbReference type="InterPro" id="IPR020843">
    <property type="entry name" value="ER"/>
</dbReference>
<dbReference type="InterPro" id="IPR036291">
    <property type="entry name" value="NAD(P)-bd_dom_sf"/>
</dbReference>
<dbReference type="InterPro" id="IPR051397">
    <property type="entry name" value="Zn-ADH-like_protein"/>
</dbReference>
<dbReference type="GO" id="GO:0016491">
    <property type="term" value="F:oxidoreductase activity"/>
    <property type="evidence" value="ECO:0007669"/>
    <property type="project" value="InterPro"/>
</dbReference>
<dbReference type="AlphaFoldDB" id="A0A7W7LEX7"/>
<reference evidence="2 3" key="1">
    <citation type="submission" date="2020-08" db="EMBL/GenBank/DDBJ databases">
        <title>Genomic Encyclopedia of Type Strains, Phase III (KMG-III): the genomes of soil and plant-associated and newly described type strains.</title>
        <authorList>
            <person name="Whitman W."/>
        </authorList>
    </citation>
    <scope>NUCLEOTIDE SEQUENCE [LARGE SCALE GENOMIC DNA]</scope>
    <source>
        <strain evidence="2 3">CECT 3265</strain>
    </source>
</reference>
<dbReference type="Gene3D" id="3.90.180.10">
    <property type="entry name" value="Medium-chain alcohol dehydrogenases, catalytic domain"/>
    <property type="match status" value="1"/>
</dbReference>
<dbReference type="PANTHER" id="PTHR43677:SF4">
    <property type="entry name" value="QUINONE OXIDOREDUCTASE-LIKE PROTEIN 2"/>
    <property type="match status" value="1"/>
</dbReference>
<organism evidence="2 3">
    <name type="scientific">Streptomyces netropsis</name>
    <name type="common">Streptoverticillium netropsis</name>
    <dbReference type="NCBI Taxonomy" id="55404"/>
    <lineage>
        <taxon>Bacteria</taxon>
        <taxon>Bacillati</taxon>
        <taxon>Actinomycetota</taxon>
        <taxon>Actinomycetes</taxon>
        <taxon>Kitasatosporales</taxon>
        <taxon>Streptomycetaceae</taxon>
        <taxon>Streptomyces</taxon>
    </lineage>
</organism>
<protein>
    <submittedName>
        <fullName evidence="2">NADPH:quinone reductase-like Zn-dependent oxidoreductase</fullName>
    </submittedName>
</protein>
<dbReference type="PANTHER" id="PTHR43677">
    <property type="entry name" value="SHORT-CHAIN DEHYDROGENASE/REDUCTASE"/>
    <property type="match status" value="1"/>
</dbReference>
<gene>
    <name evidence="2" type="ORF">FHS38_005050</name>
</gene>
<evidence type="ECO:0000313" key="2">
    <source>
        <dbReference type="EMBL" id="MBB4888975.1"/>
    </source>
</evidence>
<dbReference type="Proteomes" id="UP000556436">
    <property type="component" value="Unassembled WGS sequence"/>
</dbReference>
<dbReference type="SUPFAM" id="SSF51735">
    <property type="entry name" value="NAD(P)-binding Rossmann-fold domains"/>
    <property type="match status" value="1"/>
</dbReference>
<evidence type="ECO:0000259" key="1">
    <source>
        <dbReference type="SMART" id="SM00829"/>
    </source>
</evidence>
<accession>A0A7W7LEX7</accession>
<dbReference type="SMART" id="SM00829">
    <property type="entry name" value="PKS_ER"/>
    <property type="match status" value="1"/>
</dbReference>
<dbReference type="SUPFAM" id="SSF50129">
    <property type="entry name" value="GroES-like"/>
    <property type="match status" value="1"/>
</dbReference>
<sequence>MRALTPTGRPGRLAEISDVDAPRPAAHEALVRVRNFSLSRPDFLCLSAPGTRYRPGIDAVGHVERPAADGSGPTAGVRVVLHLPSGGAAAQLVAVPTTRLAPVPAGVDSASAAALPLAGLAARRLLAEAGPLTGRRLLVTGADGGVGGLLAQLAVAGGAEVTAVAAEREPWRHLAALGTTVVHDGNSLPTGGFDVVLESVGGTLGSTAARTLRTGGRILWFGQAGGEPLTNDFFFGLFDGGPSLTLRHFTHPTDAEETDAREVADLLDLASEGRLRVEISHRGHWGETAAVLEDMAHGRLSGKAVLTVG</sequence>
<comment type="caution">
    <text evidence="2">The sequence shown here is derived from an EMBL/GenBank/DDBJ whole genome shotgun (WGS) entry which is preliminary data.</text>
</comment>
<keyword evidence="3" id="KW-1185">Reference proteome</keyword>
<dbReference type="Pfam" id="PF13602">
    <property type="entry name" value="ADH_zinc_N_2"/>
    <property type="match status" value="1"/>
</dbReference>
<dbReference type="RefSeq" id="WP_184737032.1">
    <property type="nucleotide sequence ID" value="NZ_BMRW01000002.1"/>
</dbReference>
<evidence type="ECO:0000313" key="3">
    <source>
        <dbReference type="Proteomes" id="UP000556436"/>
    </source>
</evidence>
<feature type="domain" description="Enoyl reductase (ER)" evidence="1">
    <location>
        <begin position="8"/>
        <end position="306"/>
    </location>
</feature>
<dbReference type="InterPro" id="IPR011032">
    <property type="entry name" value="GroES-like_sf"/>
</dbReference>
<dbReference type="Gene3D" id="3.40.50.720">
    <property type="entry name" value="NAD(P)-binding Rossmann-like Domain"/>
    <property type="match status" value="1"/>
</dbReference>